<dbReference type="SUPFAM" id="SSF160148">
    <property type="entry name" value="CPE0013-like"/>
    <property type="match status" value="1"/>
</dbReference>
<dbReference type="PANTHER" id="PTHR39450:SF1">
    <property type="entry name" value="DUF1667 DOMAIN-CONTAINING PROTEIN"/>
    <property type="match status" value="1"/>
</dbReference>
<evidence type="ECO:0000313" key="2">
    <source>
        <dbReference type="Proteomes" id="UP000824071"/>
    </source>
</evidence>
<organism evidence="1 2">
    <name type="scientific">Candidatus Fimenecus excrementigallinarum</name>
    <dbReference type="NCBI Taxonomy" id="2840816"/>
    <lineage>
        <taxon>Bacteria</taxon>
        <taxon>Bacillati</taxon>
        <taxon>Bacillota</taxon>
        <taxon>Clostridia</taxon>
        <taxon>Candidatus Fimenecus</taxon>
    </lineage>
</organism>
<sequence>MDELVCIVCPRGCTMHIEKQADGVFAVTGNGCKRGEQFAVSEMTAPMRTICTTVRTAFPASPVLPVRVSAEIPKDRIFDVMREINKVCVKKRLHRGDVVIPNVLGLSVDVIATSDLLREEGR</sequence>
<accession>A0A9D1IEQ1</accession>
<reference evidence="1" key="2">
    <citation type="journal article" date="2021" name="PeerJ">
        <title>Extensive microbial diversity within the chicken gut microbiome revealed by metagenomics and culture.</title>
        <authorList>
            <person name="Gilroy R."/>
            <person name="Ravi A."/>
            <person name="Getino M."/>
            <person name="Pursley I."/>
            <person name="Horton D.L."/>
            <person name="Alikhan N.F."/>
            <person name="Baker D."/>
            <person name="Gharbi K."/>
            <person name="Hall N."/>
            <person name="Watson M."/>
            <person name="Adriaenssens E.M."/>
            <person name="Foster-Nyarko E."/>
            <person name="Jarju S."/>
            <person name="Secka A."/>
            <person name="Antonio M."/>
            <person name="Oren A."/>
            <person name="Chaudhuri R.R."/>
            <person name="La Ragione R."/>
            <person name="Hildebrand F."/>
            <person name="Pallen M.J."/>
        </authorList>
    </citation>
    <scope>NUCLEOTIDE SEQUENCE</scope>
    <source>
        <strain evidence="1">ChiGjej1B1-19959</strain>
    </source>
</reference>
<dbReference type="Gene3D" id="3.10.530.10">
    <property type="entry name" value="CPE0013-like"/>
    <property type="match status" value="1"/>
</dbReference>
<gene>
    <name evidence="1" type="ORF">IAC53_01560</name>
</gene>
<dbReference type="AlphaFoldDB" id="A0A9D1IEQ1"/>
<reference evidence="1" key="1">
    <citation type="submission" date="2020-10" db="EMBL/GenBank/DDBJ databases">
        <authorList>
            <person name="Gilroy R."/>
        </authorList>
    </citation>
    <scope>NUCLEOTIDE SEQUENCE</scope>
    <source>
        <strain evidence="1">ChiGjej1B1-19959</strain>
    </source>
</reference>
<dbReference type="Pfam" id="PF07892">
    <property type="entry name" value="DUF1667"/>
    <property type="match status" value="1"/>
</dbReference>
<dbReference type="InterPro" id="IPR036593">
    <property type="entry name" value="CPE0013-like_sf"/>
</dbReference>
<dbReference type="PANTHER" id="PTHR39450">
    <property type="entry name" value="MOLYBDOPTERIN OXIDOREDUCTASE, 4FE-4S CLUSTER-BINDING SUBUNIT"/>
    <property type="match status" value="1"/>
</dbReference>
<evidence type="ECO:0000313" key="1">
    <source>
        <dbReference type="EMBL" id="HIU35281.1"/>
    </source>
</evidence>
<dbReference type="Proteomes" id="UP000824071">
    <property type="component" value="Unassembled WGS sequence"/>
</dbReference>
<proteinExistence type="predicted"/>
<dbReference type="EMBL" id="DVMW01000012">
    <property type="protein sequence ID" value="HIU35281.1"/>
    <property type="molecule type" value="Genomic_DNA"/>
</dbReference>
<comment type="caution">
    <text evidence="1">The sequence shown here is derived from an EMBL/GenBank/DDBJ whole genome shotgun (WGS) entry which is preliminary data.</text>
</comment>
<protein>
    <submittedName>
        <fullName evidence="1">DUF1667 domain-containing protein</fullName>
    </submittedName>
</protein>
<name>A0A9D1IEQ1_9FIRM</name>
<dbReference type="InterPro" id="IPR012460">
    <property type="entry name" value="DUF1667"/>
</dbReference>